<dbReference type="AlphaFoldDB" id="A0A4R5YPA3"/>
<protein>
    <submittedName>
        <fullName evidence="1">Uncharacterized protein</fullName>
    </submittedName>
</protein>
<name>A0A4R5YPA3_9MICO</name>
<evidence type="ECO:0000313" key="2">
    <source>
        <dbReference type="Proteomes" id="UP000295633"/>
    </source>
</evidence>
<sequence>MPNLSKRFLRGRPMTLHTTASLTQIRAELMKTAPNLQSVRRGWGSINEDPDILGELMMQPPTSAPELLPAMPGRRPQLLAARLYWFNALHTGARGGVTAAPQYRLDGTDILISHVSGSEYLLVVSTHTPGDIDNKVIPELKKAIMGVDANVIINSQSSSIGVGDGDFFLWAVKRRFAAETLGANIELDDFDYVKTHDPLSYQTDIARGVKPDRPELLTLLAKELMVFGPAKFSLNDTSIGFSCELTLEADGSFDIPPRAISYTGANFASIPEMRLTAVTDLIFTVLPAMKAAWLGDASWQRGTGRTQFRAEMKRAASALVATL</sequence>
<accession>A0A4R5YPA3</accession>
<evidence type="ECO:0000313" key="1">
    <source>
        <dbReference type="EMBL" id="TDL45230.1"/>
    </source>
</evidence>
<dbReference type="EMBL" id="SMZX01000001">
    <property type="protein sequence ID" value="TDL45230.1"/>
    <property type="molecule type" value="Genomic_DNA"/>
</dbReference>
<dbReference type="Proteomes" id="UP000295633">
    <property type="component" value="Unassembled WGS sequence"/>
</dbReference>
<reference evidence="1 2" key="1">
    <citation type="submission" date="2019-03" db="EMBL/GenBank/DDBJ databases">
        <title>Genome Sequencing and Assembly of Various Microbes Isolated from Partially Reclaimed Soil and Acid Mine Drainage (AMD) Site.</title>
        <authorList>
            <person name="Steinbock B."/>
            <person name="Bechtold R."/>
            <person name="Sevigny J.L."/>
            <person name="Thomas D."/>
            <person name="Cuthill L.R."/>
            <person name="Aveiro Johannsen E.J."/>
            <person name="Thomas K."/>
            <person name="Ghosh A."/>
        </authorList>
    </citation>
    <scope>NUCLEOTIDE SEQUENCE [LARGE SCALE GENOMIC DNA]</scope>
    <source>
        <strain evidence="1 2">F-B2</strain>
    </source>
</reference>
<proteinExistence type="predicted"/>
<comment type="caution">
    <text evidence="1">The sequence shown here is derived from an EMBL/GenBank/DDBJ whole genome shotgun (WGS) entry which is preliminary data.</text>
</comment>
<organism evidence="1 2">
    <name type="scientific">Microbacterium oleivorans</name>
    <dbReference type="NCBI Taxonomy" id="273677"/>
    <lineage>
        <taxon>Bacteria</taxon>
        <taxon>Bacillati</taxon>
        <taxon>Actinomycetota</taxon>
        <taxon>Actinomycetes</taxon>
        <taxon>Micrococcales</taxon>
        <taxon>Microbacteriaceae</taxon>
        <taxon>Microbacterium</taxon>
    </lineage>
</organism>
<gene>
    <name evidence="1" type="ORF">E2R54_01805</name>
</gene>
<dbReference type="RefSeq" id="WP_133398467.1">
    <property type="nucleotide sequence ID" value="NZ_SMZX01000001.1"/>
</dbReference>